<reference evidence="3 4" key="1">
    <citation type="submission" date="2024-02" db="EMBL/GenBank/DDBJ databases">
        <authorList>
            <person name="Vignale AGUSTIN F."/>
            <person name="Sosa J E."/>
            <person name="Modenutti C."/>
        </authorList>
    </citation>
    <scope>NUCLEOTIDE SEQUENCE [LARGE SCALE GENOMIC DNA]</scope>
</reference>
<dbReference type="Proteomes" id="UP001642360">
    <property type="component" value="Unassembled WGS sequence"/>
</dbReference>
<keyword evidence="2" id="KW-1133">Transmembrane helix</keyword>
<keyword evidence="4" id="KW-1185">Reference proteome</keyword>
<evidence type="ECO:0000256" key="1">
    <source>
        <dbReference type="SAM" id="MobiDB-lite"/>
    </source>
</evidence>
<dbReference type="AlphaFoldDB" id="A0ABC8U650"/>
<evidence type="ECO:0000256" key="2">
    <source>
        <dbReference type="SAM" id="Phobius"/>
    </source>
</evidence>
<comment type="caution">
    <text evidence="3">The sequence shown here is derived from an EMBL/GenBank/DDBJ whole genome shotgun (WGS) entry which is preliminary data.</text>
</comment>
<proteinExistence type="predicted"/>
<feature type="transmembrane region" description="Helical" evidence="2">
    <location>
        <begin position="55"/>
        <end position="73"/>
    </location>
</feature>
<accession>A0ABC8U650</accession>
<gene>
    <name evidence="3" type="ORF">ILEXP_LOCUS47114</name>
</gene>
<keyword evidence="2" id="KW-0812">Transmembrane</keyword>
<feature type="non-terminal residue" evidence="3">
    <location>
        <position position="1"/>
    </location>
</feature>
<sequence length="217" mass="24422">ITPHFLDIFPRKTLLSSTKHHQSIKNLDFHLKLGIWRNGSIDKSSHASFGIFDVVWGWLLPFVTLGSFFIVMASTKQTGPDSPPPTGIGSRKRTEEVGPSGGEQRKKRKNDAPTESIKGKTETCKLQVDRPTLRPNDDVVQVIEGHGINVWFKPVGRFVLPICREFDQKLGVRDENLYLLKTNLRGKVTEIIPGVIVKALHYQRPPPTPRSILKTPM</sequence>
<dbReference type="EMBL" id="CAUOFW020007003">
    <property type="protein sequence ID" value="CAK9177235.1"/>
    <property type="molecule type" value="Genomic_DNA"/>
</dbReference>
<evidence type="ECO:0000313" key="3">
    <source>
        <dbReference type="EMBL" id="CAK9177235.1"/>
    </source>
</evidence>
<keyword evidence="2" id="KW-0472">Membrane</keyword>
<feature type="region of interest" description="Disordered" evidence="1">
    <location>
        <begin position="76"/>
        <end position="123"/>
    </location>
</feature>
<evidence type="ECO:0000313" key="4">
    <source>
        <dbReference type="Proteomes" id="UP001642360"/>
    </source>
</evidence>
<name>A0ABC8U650_9AQUA</name>
<protein>
    <submittedName>
        <fullName evidence="3">Uncharacterized protein</fullName>
    </submittedName>
</protein>
<organism evidence="3 4">
    <name type="scientific">Ilex paraguariensis</name>
    <name type="common">yerba mate</name>
    <dbReference type="NCBI Taxonomy" id="185542"/>
    <lineage>
        <taxon>Eukaryota</taxon>
        <taxon>Viridiplantae</taxon>
        <taxon>Streptophyta</taxon>
        <taxon>Embryophyta</taxon>
        <taxon>Tracheophyta</taxon>
        <taxon>Spermatophyta</taxon>
        <taxon>Magnoliopsida</taxon>
        <taxon>eudicotyledons</taxon>
        <taxon>Gunneridae</taxon>
        <taxon>Pentapetalae</taxon>
        <taxon>asterids</taxon>
        <taxon>campanulids</taxon>
        <taxon>Aquifoliales</taxon>
        <taxon>Aquifoliaceae</taxon>
        <taxon>Ilex</taxon>
    </lineage>
</organism>